<protein>
    <submittedName>
        <fullName evidence="2">Uncharacterized protein</fullName>
    </submittedName>
</protein>
<reference evidence="2" key="1">
    <citation type="submission" date="2018-02" db="EMBL/GenBank/DDBJ databases">
        <title>Rhizophora mucronata_Transcriptome.</title>
        <authorList>
            <person name="Meera S.P."/>
            <person name="Sreeshan A."/>
            <person name="Augustine A."/>
        </authorList>
    </citation>
    <scope>NUCLEOTIDE SEQUENCE</scope>
    <source>
        <tissue evidence="2">Leaf</tissue>
    </source>
</reference>
<accession>A0A2P2NAR5</accession>
<name>A0A2P2NAR5_RHIMU</name>
<keyword evidence="1" id="KW-1133">Transmembrane helix</keyword>
<sequence>MLTPPFSFGLSVIRIQVLLHVFVSFSLSVVSLSLLIQVCLIYFVLYRASILQLHFQRESSRLDSLYLN</sequence>
<keyword evidence="1" id="KW-0812">Transmembrane</keyword>
<feature type="transmembrane region" description="Helical" evidence="1">
    <location>
        <begin position="20"/>
        <end position="45"/>
    </location>
</feature>
<proteinExistence type="predicted"/>
<dbReference type="AlphaFoldDB" id="A0A2P2NAR5"/>
<keyword evidence="1" id="KW-0472">Membrane</keyword>
<evidence type="ECO:0000313" key="2">
    <source>
        <dbReference type="EMBL" id="MBX39566.1"/>
    </source>
</evidence>
<dbReference type="EMBL" id="GGEC01059082">
    <property type="protein sequence ID" value="MBX39566.1"/>
    <property type="molecule type" value="Transcribed_RNA"/>
</dbReference>
<organism evidence="2">
    <name type="scientific">Rhizophora mucronata</name>
    <name type="common">Asiatic mangrove</name>
    <dbReference type="NCBI Taxonomy" id="61149"/>
    <lineage>
        <taxon>Eukaryota</taxon>
        <taxon>Viridiplantae</taxon>
        <taxon>Streptophyta</taxon>
        <taxon>Embryophyta</taxon>
        <taxon>Tracheophyta</taxon>
        <taxon>Spermatophyta</taxon>
        <taxon>Magnoliopsida</taxon>
        <taxon>eudicotyledons</taxon>
        <taxon>Gunneridae</taxon>
        <taxon>Pentapetalae</taxon>
        <taxon>rosids</taxon>
        <taxon>fabids</taxon>
        <taxon>Malpighiales</taxon>
        <taxon>Rhizophoraceae</taxon>
        <taxon>Rhizophora</taxon>
    </lineage>
</organism>
<evidence type="ECO:0000256" key="1">
    <source>
        <dbReference type="SAM" id="Phobius"/>
    </source>
</evidence>